<dbReference type="EMBL" id="MU268784">
    <property type="protein sequence ID" value="KAH7903741.1"/>
    <property type="molecule type" value="Genomic_DNA"/>
</dbReference>
<organism evidence="1 2">
    <name type="scientific">Hygrophoropsis aurantiaca</name>
    <dbReference type="NCBI Taxonomy" id="72124"/>
    <lineage>
        <taxon>Eukaryota</taxon>
        <taxon>Fungi</taxon>
        <taxon>Dikarya</taxon>
        <taxon>Basidiomycota</taxon>
        <taxon>Agaricomycotina</taxon>
        <taxon>Agaricomycetes</taxon>
        <taxon>Agaricomycetidae</taxon>
        <taxon>Boletales</taxon>
        <taxon>Coniophorineae</taxon>
        <taxon>Hygrophoropsidaceae</taxon>
        <taxon>Hygrophoropsis</taxon>
    </lineage>
</organism>
<name>A0ACB7ZRG6_9AGAM</name>
<reference evidence="1" key="1">
    <citation type="journal article" date="2021" name="New Phytol.">
        <title>Evolutionary innovations through gain and loss of genes in the ectomycorrhizal Boletales.</title>
        <authorList>
            <person name="Wu G."/>
            <person name="Miyauchi S."/>
            <person name="Morin E."/>
            <person name="Kuo A."/>
            <person name="Drula E."/>
            <person name="Varga T."/>
            <person name="Kohler A."/>
            <person name="Feng B."/>
            <person name="Cao Y."/>
            <person name="Lipzen A."/>
            <person name="Daum C."/>
            <person name="Hundley H."/>
            <person name="Pangilinan J."/>
            <person name="Johnson J."/>
            <person name="Barry K."/>
            <person name="LaButti K."/>
            <person name="Ng V."/>
            <person name="Ahrendt S."/>
            <person name="Min B."/>
            <person name="Choi I.G."/>
            <person name="Park H."/>
            <person name="Plett J.M."/>
            <person name="Magnuson J."/>
            <person name="Spatafora J.W."/>
            <person name="Nagy L.G."/>
            <person name="Henrissat B."/>
            <person name="Grigoriev I.V."/>
            <person name="Yang Z.L."/>
            <person name="Xu J."/>
            <person name="Martin F.M."/>
        </authorList>
    </citation>
    <scope>NUCLEOTIDE SEQUENCE</scope>
    <source>
        <strain evidence="1">ATCC 28755</strain>
    </source>
</reference>
<comment type="caution">
    <text evidence="1">The sequence shown here is derived from an EMBL/GenBank/DDBJ whole genome shotgun (WGS) entry which is preliminary data.</text>
</comment>
<keyword evidence="2" id="KW-1185">Reference proteome</keyword>
<protein>
    <submittedName>
        <fullName evidence="1">Uncharacterized protein</fullName>
    </submittedName>
</protein>
<dbReference type="Proteomes" id="UP000790377">
    <property type="component" value="Unassembled WGS sequence"/>
</dbReference>
<evidence type="ECO:0000313" key="1">
    <source>
        <dbReference type="EMBL" id="KAH7903741.1"/>
    </source>
</evidence>
<evidence type="ECO:0000313" key="2">
    <source>
        <dbReference type="Proteomes" id="UP000790377"/>
    </source>
</evidence>
<sequence length="529" mass="60562">MIQLFIKHILGVKITSGSAYTCGIYGKTDAYYGTVEQQGRLTLHLHILVWIKSALSPQTIRDQLMDPNSDFQKLMVEYLEGVHKGEFVSSSANEVKEMLDHKMVDDSIPTAVESMPIPPAVCTAATPCKKGKAICDTCVSWVSQFADTVNEILLRCNTHRCIGCCSNKWGRCKARFPRDTHSHTRVDPKTGALLMKKGEPMMNFFTAVVTYLFRCNTDVTSLLSGTAIKAVVAYISDYISKPSLKTYVVFDTIRSVFDKNTTLLNSSLERGEKARKIMTQIMEIGGPMASLYLLGNPDHYTSHNFKPIYWKSYVHEARHFWENDEEGTVHEDNLVLRRIKGSVVGTSPVFDYVFRPLEFENMCLYDWVRLSDKSRIPKPKESKSSTKQKDKSKHKNPKYSDYHRFTLGHPLYDSHHVRVLMRGEGIVPNFVGGHLPRHDKGDLDYYGLTMLTLFAPWRSGKDLKTTDISWHEQFSSHCFSDRQNEIMENFKVRYECLDARDDYSAQLKADEGKAVQQNYYWQTNVQMEL</sequence>
<accession>A0ACB7ZRG6</accession>
<gene>
    <name evidence="1" type="ORF">BJ138DRAFT_1138679</name>
</gene>
<proteinExistence type="predicted"/>